<evidence type="ECO:0000256" key="10">
    <source>
        <dbReference type="SAM" id="Coils"/>
    </source>
</evidence>
<feature type="transmembrane region" description="Helical" evidence="9">
    <location>
        <begin position="273"/>
        <end position="302"/>
    </location>
</feature>
<keyword evidence="4" id="KW-0813">Transport</keyword>
<name>A0ABQ1RCM5_9ALTE</name>
<dbReference type="NCBIfam" id="TIGR00974">
    <property type="entry name" value="3a0107s02c"/>
    <property type="match status" value="1"/>
</dbReference>
<evidence type="ECO:0000256" key="2">
    <source>
        <dbReference type="ARBA" id="ARBA00007069"/>
    </source>
</evidence>
<evidence type="ECO:0000313" key="13">
    <source>
        <dbReference type="Proteomes" id="UP000614272"/>
    </source>
</evidence>
<dbReference type="RefSeq" id="WP_099034460.1">
    <property type="nucleotide sequence ID" value="NZ_BMGJ01000007.1"/>
</dbReference>
<dbReference type="InterPro" id="IPR035906">
    <property type="entry name" value="MetI-like_sf"/>
</dbReference>
<evidence type="ECO:0000259" key="11">
    <source>
        <dbReference type="PROSITE" id="PS50928"/>
    </source>
</evidence>
<comment type="subcellular location">
    <subcellularLocation>
        <location evidence="9">Cell inner membrane</location>
        <topology evidence="9">Multi-pass membrane protein</topology>
    </subcellularLocation>
    <subcellularLocation>
        <location evidence="1">Cell membrane</location>
        <topology evidence="1">Multi-pass membrane protein</topology>
    </subcellularLocation>
</comment>
<evidence type="ECO:0000256" key="9">
    <source>
        <dbReference type="RuleBase" id="RU363043"/>
    </source>
</evidence>
<dbReference type="Pfam" id="PF00528">
    <property type="entry name" value="BPD_transp_1"/>
    <property type="match status" value="1"/>
</dbReference>
<dbReference type="PANTHER" id="PTHR43470">
    <property type="entry name" value="PHOSPHATE TRANSPORT SYSTEM PERMEASE PROTEIN PSTA-RELATED"/>
    <property type="match status" value="1"/>
</dbReference>
<dbReference type="EMBL" id="BMGJ01000007">
    <property type="protein sequence ID" value="GGD66006.1"/>
    <property type="molecule type" value="Genomic_DNA"/>
</dbReference>
<comment type="caution">
    <text evidence="9">Lacks conserved residue(s) required for the propagation of feature annotation.</text>
</comment>
<gene>
    <name evidence="12" type="ORF">GCM10011357_21540</name>
</gene>
<dbReference type="Proteomes" id="UP000614272">
    <property type="component" value="Unassembled WGS sequence"/>
</dbReference>
<dbReference type="InterPro" id="IPR005672">
    <property type="entry name" value="Phosphate_PstA"/>
</dbReference>
<accession>A0ABQ1RCM5</accession>
<comment type="similarity">
    <text evidence="2 9">Belongs to the binding-protein-dependent transport system permease family. CysTW subfamily.</text>
</comment>
<evidence type="ECO:0000256" key="3">
    <source>
        <dbReference type="ARBA" id="ARBA00016864"/>
    </source>
</evidence>
<sequence>MSDGKWFKAQKEGLPVITSAALVGIILLLLGGIITLMLFKGAQHFWPPSLYKVTYIEEDASDQPVKTIYATLLADDFVTTGSETRWLFNEARLDQFTDQQYLIPKGQLIELSTPESLIDIRLTSGNRLFASLQSVVFDQHAIAADEIEARWREVTEHQERILDLTVNELAAVHSELAELDRRQVEADAPARVKLLQRYQEINQQISVLQKDIDRYRVRVRLADGSARSLALADIEEYRLLNQLSGPQKAGAALEAIWRFVSEKPKRANNVGGVFPALFGTVVMVLMMTVIVTPLGVLAAIYLNEYAPANMLTSLIRIGVNNLAGVPSIVYGVFGLGFFVYQVGGNIDKLFFSEQLPAPTFGAPGIFWAALTMAMLTLPVVIVATEEGLRRVPNTLRQASFALGATKFETIWRTVIPMASPGIMTGVILAIARGAGEVAPLLLVGAVKFAPSLPVDGEFPYLHLERQFMHLGVLIYDGAFHSNNIGHGSSMMFASCLLLLLVVLSLNTIAVMVRARLRRQYLAMSR</sequence>
<evidence type="ECO:0000313" key="12">
    <source>
        <dbReference type="EMBL" id="GGD66006.1"/>
    </source>
</evidence>
<keyword evidence="13" id="KW-1185">Reference proteome</keyword>
<evidence type="ECO:0000256" key="8">
    <source>
        <dbReference type="ARBA" id="ARBA00023136"/>
    </source>
</evidence>
<protein>
    <recommendedName>
        <fullName evidence="3 9">Phosphate transport system permease protein PstA</fullName>
    </recommendedName>
</protein>
<dbReference type="PROSITE" id="PS50928">
    <property type="entry name" value="ABC_TM1"/>
    <property type="match status" value="1"/>
</dbReference>
<feature type="domain" description="ABC transmembrane type-1" evidence="11">
    <location>
        <begin position="277"/>
        <end position="509"/>
    </location>
</feature>
<evidence type="ECO:0000256" key="1">
    <source>
        <dbReference type="ARBA" id="ARBA00004651"/>
    </source>
</evidence>
<dbReference type="CDD" id="cd06261">
    <property type="entry name" value="TM_PBP2"/>
    <property type="match status" value="1"/>
</dbReference>
<feature type="transmembrane region" description="Helical" evidence="9">
    <location>
        <begin position="491"/>
        <end position="516"/>
    </location>
</feature>
<keyword evidence="10" id="KW-0175">Coiled coil</keyword>
<keyword evidence="7 9" id="KW-1133">Transmembrane helix</keyword>
<evidence type="ECO:0000256" key="5">
    <source>
        <dbReference type="ARBA" id="ARBA00022475"/>
    </source>
</evidence>
<proteinExistence type="inferred from homology"/>
<dbReference type="InterPro" id="IPR000515">
    <property type="entry name" value="MetI-like"/>
</dbReference>
<organism evidence="12 13">
    <name type="scientific">Lacimicrobium alkaliphilum</name>
    <dbReference type="NCBI Taxonomy" id="1526571"/>
    <lineage>
        <taxon>Bacteria</taxon>
        <taxon>Pseudomonadati</taxon>
        <taxon>Pseudomonadota</taxon>
        <taxon>Gammaproteobacteria</taxon>
        <taxon>Alteromonadales</taxon>
        <taxon>Alteromonadaceae</taxon>
        <taxon>Lacimicrobium</taxon>
    </lineage>
</organism>
<evidence type="ECO:0000256" key="6">
    <source>
        <dbReference type="ARBA" id="ARBA00022692"/>
    </source>
</evidence>
<evidence type="ECO:0000256" key="7">
    <source>
        <dbReference type="ARBA" id="ARBA00022989"/>
    </source>
</evidence>
<feature type="transmembrane region" description="Helical" evidence="9">
    <location>
        <begin position="364"/>
        <end position="383"/>
    </location>
</feature>
<dbReference type="Gene3D" id="1.10.3720.10">
    <property type="entry name" value="MetI-like"/>
    <property type="match status" value="1"/>
</dbReference>
<keyword evidence="5 9" id="KW-1003">Cell membrane</keyword>
<comment type="caution">
    <text evidence="12">The sequence shown here is derived from an EMBL/GenBank/DDBJ whole genome shotgun (WGS) entry which is preliminary data.</text>
</comment>
<evidence type="ECO:0000256" key="4">
    <source>
        <dbReference type="ARBA" id="ARBA00022448"/>
    </source>
</evidence>
<feature type="transmembrane region" description="Helical" evidence="9">
    <location>
        <begin position="20"/>
        <end position="39"/>
    </location>
</feature>
<reference evidence="13" key="1">
    <citation type="journal article" date="2019" name="Int. J. Syst. Evol. Microbiol.">
        <title>The Global Catalogue of Microorganisms (GCM) 10K type strain sequencing project: providing services to taxonomists for standard genome sequencing and annotation.</title>
        <authorList>
            <consortium name="The Broad Institute Genomics Platform"/>
            <consortium name="The Broad Institute Genome Sequencing Center for Infectious Disease"/>
            <person name="Wu L."/>
            <person name="Ma J."/>
        </authorList>
    </citation>
    <scope>NUCLEOTIDE SEQUENCE [LARGE SCALE GENOMIC DNA]</scope>
    <source>
        <strain evidence="13">CGMCC 1.12923</strain>
    </source>
</reference>
<dbReference type="SUPFAM" id="SSF161098">
    <property type="entry name" value="MetI-like"/>
    <property type="match status" value="1"/>
</dbReference>
<feature type="coiled-coil region" evidence="10">
    <location>
        <begin position="191"/>
        <end position="218"/>
    </location>
</feature>
<feature type="transmembrane region" description="Helical" evidence="9">
    <location>
        <begin position="322"/>
        <end position="343"/>
    </location>
</feature>
<dbReference type="PANTHER" id="PTHR43470:SF6">
    <property type="entry name" value="PHOSPHATE TRANSPORT SYSTEM PERMEASE PROTEIN PSTA"/>
    <property type="match status" value="1"/>
</dbReference>
<keyword evidence="8 9" id="KW-0472">Membrane</keyword>
<keyword evidence="6 9" id="KW-0812">Transmembrane</keyword>